<comment type="caution">
    <text evidence="4">The sequence shown here is derived from an EMBL/GenBank/DDBJ whole genome shotgun (WGS) entry which is preliminary data.</text>
</comment>
<gene>
    <name evidence="4" type="ORF">GCM10022212_15300</name>
</gene>
<dbReference type="Pfam" id="PF13681">
    <property type="entry name" value="PilX"/>
    <property type="match status" value="1"/>
</dbReference>
<dbReference type="EMBL" id="BAAAZE010000007">
    <property type="protein sequence ID" value="GAA4019861.1"/>
    <property type="molecule type" value="Genomic_DNA"/>
</dbReference>
<evidence type="ECO:0000313" key="4">
    <source>
        <dbReference type="EMBL" id="GAA4019861.1"/>
    </source>
</evidence>
<keyword evidence="5" id="KW-1185">Reference proteome</keyword>
<dbReference type="Pfam" id="PF14341">
    <property type="entry name" value="PilX_N"/>
    <property type="match status" value="1"/>
</dbReference>
<dbReference type="InterPro" id="IPR025746">
    <property type="entry name" value="PilX_N_dom"/>
</dbReference>
<feature type="region of interest" description="Disordered" evidence="1">
    <location>
        <begin position="1"/>
        <end position="26"/>
    </location>
</feature>
<name>A0ABP7T1X5_9BURK</name>
<proteinExistence type="predicted"/>
<organism evidence="4 5">
    <name type="scientific">Actimicrobium antarcticum</name>
    <dbReference type="NCBI Taxonomy" id="1051899"/>
    <lineage>
        <taxon>Bacteria</taxon>
        <taxon>Pseudomonadati</taxon>
        <taxon>Pseudomonadota</taxon>
        <taxon>Betaproteobacteria</taxon>
        <taxon>Burkholderiales</taxon>
        <taxon>Oxalobacteraceae</taxon>
        <taxon>Actimicrobium</taxon>
    </lineage>
</organism>
<protein>
    <recommendedName>
        <fullName evidence="6">Type IV pilus assembly protein PilX</fullName>
    </recommendedName>
</protein>
<reference evidence="5" key="1">
    <citation type="journal article" date="2019" name="Int. J. Syst. Evol. Microbiol.">
        <title>The Global Catalogue of Microorganisms (GCM) 10K type strain sequencing project: providing services to taxonomists for standard genome sequencing and annotation.</title>
        <authorList>
            <consortium name="The Broad Institute Genomics Platform"/>
            <consortium name="The Broad Institute Genome Sequencing Center for Infectious Disease"/>
            <person name="Wu L."/>
            <person name="Ma J."/>
        </authorList>
    </citation>
    <scope>NUCLEOTIDE SEQUENCE [LARGE SCALE GENOMIC DNA]</scope>
    <source>
        <strain evidence="5">JCM 16673</strain>
    </source>
</reference>
<evidence type="ECO:0000259" key="2">
    <source>
        <dbReference type="Pfam" id="PF13681"/>
    </source>
</evidence>
<evidence type="ECO:0000313" key="5">
    <source>
        <dbReference type="Proteomes" id="UP001501353"/>
    </source>
</evidence>
<feature type="domain" description="PilX/PilW C-terminal" evidence="2">
    <location>
        <begin position="116"/>
        <end position="213"/>
    </location>
</feature>
<accession>A0ABP7T1X5</accession>
<dbReference type="InterPro" id="IPR025205">
    <property type="entry name" value="PilX/PilW_C"/>
</dbReference>
<evidence type="ECO:0000256" key="1">
    <source>
        <dbReference type="SAM" id="MobiDB-lite"/>
    </source>
</evidence>
<sequence length="214" mass="23448">MMRKHSFQSSMLPLARRPTTHDVRRREQGSTLLMGLLFLVILTLMGLSAAVINRTDERMARNSRDRNIAFFAAESALRDARRDITPDIAVPPAVSVASRIQGATGATADCKTVRGLCLPAAAGEKQVWEVYLENPDSSVEYGQFTLLSNAQKLQMAPTPGGVTAQPRYLIEVLPDLNGVSLSARLPQKWLYRITAIGYGANAGTRVLVQETIRP</sequence>
<dbReference type="Proteomes" id="UP001501353">
    <property type="component" value="Unassembled WGS sequence"/>
</dbReference>
<feature type="domain" description="Type 4 fimbrial biogenesis protein PilX N-terminal" evidence="3">
    <location>
        <begin position="28"/>
        <end position="78"/>
    </location>
</feature>
<evidence type="ECO:0008006" key="6">
    <source>
        <dbReference type="Google" id="ProtNLM"/>
    </source>
</evidence>
<evidence type="ECO:0000259" key="3">
    <source>
        <dbReference type="Pfam" id="PF14341"/>
    </source>
</evidence>